<evidence type="ECO:0000313" key="10">
    <source>
        <dbReference type="Proteomes" id="UP000266183"/>
    </source>
</evidence>
<reference evidence="10" key="1">
    <citation type="submission" date="2018-09" db="EMBL/GenBank/DDBJ databases">
        <title>Chryseolinea sp. KIS68-18 isolated from soil.</title>
        <authorList>
            <person name="Weon H.-Y."/>
            <person name="Kwon S.-W."/>
            <person name="Lee S.A."/>
        </authorList>
    </citation>
    <scope>NUCLEOTIDE SEQUENCE [LARGE SCALE GENOMIC DNA]</scope>
    <source>
        <strain evidence="10">KIS68-18</strain>
    </source>
</reference>
<keyword evidence="2" id="KW-1003">Cell membrane</keyword>
<dbReference type="RefSeq" id="WP_119753547.1">
    <property type="nucleotide sequence ID" value="NZ_CP032382.1"/>
</dbReference>
<accession>A0A385SH55</accession>
<feature type="transmembrane region" description="Helical" evidence="6">
    <location>
        <begin position="392"/>
        <end position="415"/>
    </location>
</feature>
<dbReference type="InterPro" id="IPR050250">
    <property type="entry name" value="Macrolide_Exporter_MacB"/>
</dbReference>
<keyword evidence="5 6" id="KW-0472">Membrane</keyword>
<evidence type="ECO:0000256" key="4">
    <source>
        <dbReference type="ARBA" id="ARBA00022989"/>
    </source>
</evidence>
<dbReference type="EMBL" id="CP032382">
    <property type="protein sequence ID" value="AYB30264.1"/>
    <property type="molecule type" value="Genomic_DNA"/>
</dbReference>
<organism evidence="9 10">
    <name type="scientific">Chryseolinea soli</name>
    <dbReference type="NCBI Taxonomy" id="2321403"/>
    <lineage>
        <taxon>Bacteria</taxon>
        <taxon>Pseudomonadati</taxon>
        <taxon>Bacteroidota</taxon>
        <taxon>Cytophagia</taxon>
        <taxon>Cytophagales</taxon>
        <taxon>Fulvivirgaceae</taxon>
        <taxon>Chryseolinea</taxon>
    </lineage>
</organism>
<proteinExistence type="predicted"/>
<evidence type="ECO:0000256" key="2">
    <source>
        <dbReference type="ARBA" id="ARBA00022475"/>
    </source>
</evidence>
<evidence type="ECO:0000256" key="3">
    <source>
        <dbReference type="ARBA" id="ARBA00022692"/>
    </source>
</evidence>
<dbReference type="InterPro" id="IPR025857">
    <property type="entry name" value="MacB_PCD"/>
</dbReference>
<dbReference type="PANTHER" id="PTHR30572:SF18">
    <property type="entry name" value="ABC-TYPE MACROLIDE FAMILY EXPORT SYSTEM PERMEASE COMPONENT 2"/>
    <property type="match status" value="1"/>
</dbReference>
<dbReference type="GO" id="GO:0022857">
    <property type="term" value="F:transmembrane transporter activity"/>
    <property type="evidence" value="ECO:0007669"/>
    <property type="project" value="TreeGrafter"/>
</dbReference>
<feature type="domain" description="ABC3 transporter permease C-terminal" evidence="7">
    <location>
        <begin position="694"/>
        <end position="807"/>
    </location>
</feature>
<feature type="transmembrane region" description="Helical" evidence="6">
    <location>
        <begin position="775"/>
        <end position="795"/>
    </location>
</feature>
<dbReference type="InterPro" id="IPR003838">
    <property type="entry name" value="ABC3_permease_C"/>
</dbReference>
<feature type="transmembrane region" description="Helical" evidence="6">
    <location>
        <begin position="346"/>
        <end position="372"/>
    </location>
</feature>
<feature type="transmembrane region" description="Helical" evidence="6">
    <location>
        <begin position="727"/>
        <end position="755"/>
    </location>
</feature>
<feature type="domain" description="MacB-like periplasmic core" evidence="8">
    <location>
        <begin position="20"/>
        <end position="240"/>
    </location>
</feature>
<feature type="domain" description="ABC3 transporter permease C-terminal" evidence="7">
    <location>
        <begin position="305"/>
        <end position="420"/>
    </location>
</feature>
<evidence type="ECO:0000256" key="6">
    <source>
        <dbReference type="SAM" id="Phobius"/>
    </source>
</evidence>
<name>A0A385SH55_9BACT</name>
<dbReference type="Pfam" id="PF12704">
    <property type="entry name" value="MacB_PCD"/>
    <property type="match status" value="2"/>
</dbReference>
<dbReference type="KEGG" id="chk:D4L85_06530"/>
<evidence type="ECO:0000259" key="7">
    <source>
        <dbReference type="Pfam" id="PF02687"/>
    </source>
</evidence>
<dbReference type="GO" id="GO:0005886">
    <property type="term" value="C:plasma membrane"/>
    <property type="evidence" value="ECO:0007669"/>
    <property type="project" value="UniProtKB-SubCell"/>
</dbReference>
<feature type="domain" description="MacB-like periplasmic core" evidence="8">
    <location>
        <begin position="447"/>
        <end position="651"/>
    </location>
</feature>
<keyword evidence="3 6" id="KW-0812">Transmembrane</keyword>
<feature type="transmembrane region" description="Helical" evidence="6">
    <location>
        <begin position="299"/>
        <end position="321"/>
    </location>
</feature>
<evidence type="ECO:0000256" key="1">
    <source>
        <dbReference type="ARBA" id="ARBA00004651"/>
    </source>
</evidence>
<feature type="transmembrane region" description="Helical" evidence="6">
    <location>
        <begin position="21"/>
        <end position="42"/>
    </location>
</feature>
<protein>
    <submittedName>
        <fullName evidence="9">FtsX-like permease family protein</fullName>
    </submittedName>
</protein>
<sequence length="814" mass="90013">MIKNYIKVALRSLIKQKVYTLINVLGLSVGIASCLLITMFVIEEFSYDKFLTDADRIYKVVLERKYPNHSTNYAFIPHSYSDVMSRDFAEVEDVVKVSGPINNVVVNYTDRKNEVKQFEENFVMAADSNFFSFFSLKLVKGDPKTVLTKLNDIVLTQETANRYFGQDDPLGKTLKIFNQDFNVTGICENLPDNSHLKFDFLSKWNDQFFGGPKVNFITFSAHTYIKLKPGANAAALEAKFPKMVDTYASAQIEQDLGKSWADYKREGNGYRYFLQPLTSIHLDPTNLEGSMRPGGNRNYVYFLICIASLILAIACINFMNLATARSAERAREVGVRKTMGSLKGQLVYQFLVESVLLSLFATVLAIGLAQLALPYFNALAGKHLSLPFTPGILGGLLLISVVVGFMAGSYPAFALSSINPIVVMKGHFASQAKGSWLRNGLVVLQFFISIVLIVGTLTVVKQMNYMENKSLGYDKEQVLVIDRAFALNNKAQTFIEEMKRVPGVVSAGGTFSLLGRQGDFFGAQFTPEGSSEILTTKSMGIDDDFAQTIGFEFVAGRGYSKETNDSLSIILNETAVKTMGLSDPVGKKLKQILRRPEGNAEVVFTIIGVIKDFNFQSLRDPITPLTIQSVESFGGGAGYVTVRLNQRDARSIVSAAEEKWKTLAPDQPFKYLFLDQNLHAQYAAEQQAGNVFAVFSGLAIVIACVGLFGLAAYTANLRTKEIGVRKVMGASVFSVVILLSKEFTKLIVVAFVLSVPFSWFIMDRWLEGFAFRVDMGVGVFLLAGGIALLISWITVSYQSIRAAIVNPIKSLRSE</sequence>
<gene>
    <name evidence="9" type="ORF">D4L85_06530</name>
</gene>
<comment type="subcellular location">
    <subcellularLocation>
        <location evidence="1">Cell membrane</location>
        <topology evidence="1">Multi-pass membrane protein</topology>
    </subcellularLocation>
</comment>
<keyword evidence="10" id="KW-1185">Reference proteome</keyword>
<dbReference type="PROSITE" id="PS51257">
    <property type="entry name" value="PROKAR_LIPOPROTEIN"/>
    <property type="match status" value="1"/>
</dbReference>
<dbReference type="Pfam" id="PF02687">
    <property type="entry name" value="FtsX"/>
    <property type="match status" value="2"/>
</dbReference>
<evidence type="ECO:0000313" key="9">
    <source>
        <dbReference type="EMBL" id="AYB30264.1"/>
    </source>
</evidence>
<evidence type="ECO:0000259" key="8">
    <source>
        <dbReference type="Pfam" id="PF12704"/>
    </source>
</evidence>
<dbReference type="AlphaFoldDB" id="A0A385SH55"/>
<feature type="transmembrane region" description="Helical" evidence="6">
    <location>
        <begin position="436"/>
        <end position="460"/>
    </location>
</feature>
<evidence type="ECO:0000256" key="5">
    <source>
        <dbReference type="ARBA" id="ARBA00023136"/>
    </source>
</evidence>
<feature type="transmembrane region" description="Helical" evidence="6">
    <location>
        <begin position="691"/>
        <end position="715"/>
    </location>
</feature>
<keyword evidence="4 6" id="KW-1133">Transmembrane helix</keyword>
<dbReference type="OrthoDB" id="5933722at2"/>
<dbReference type="PANTHER" id="PTHR30572">
    <property type="entry name" value="MEMBRANE COMPONENT OF TRANSPORTER-RELATED"/>
    <property type="match status" value="1"/>
</dbReference>
<dbReference type="Proteomes" id="UP000266183">
    <property type="component" value="Chromosome"/>
</dbReference>